<gene>
    <name evidence="1" type="ORF">LITE_LOCUS28066</name>
</gene>
<organism evidence="1 2">
    <name type="scientific">Linum tenue</name>
    <dbReference type="NCBI Taxonomy" id="586396"/>
    <lineage>
        <taxon>Eukaryota</taxon>
        <taxon>Viridiplantae</taxon>
        <taxon>Streptophyta</taxon>
        <taxon>Embryophyta</taxon>
        <taxon>Tracheophyta</taxon>
        <taxon>Spermatophyta</taxon>
        <taxon>Magnoliopsida</taxon>
        <taxon>eudicotyledons</taxon>
        <taxon>Gunneridae</taxon>
        <taxon>Pentapetalae</taxon>
        <taxon>rosids</taxon>
        <taxon>fabids</taxon>
        <taxon>Malpighiales</taxon>
        <taxon>Linaceae</taxon>
        <taxon>Linum</taxon>
    </lineage>
</organism>
<accession>A0AAV0ME74</accession>
<dbReference type="AlphaFoldDB" id="A0AAV0ME74"/>
<dbReference type="EMBL" id="CAMGYJ010000007">
    <property type="protein sequence ID" value="CAI0444344.1"/>
    <property type="molecule type" value="Genomic_DNA"/>
</dbReference>
<dbReference type="SUPFAM" id="SSF50249">
    <property type="entry name" value="Nucleic acid-binding proteins"/>
    <property type="match status" value="1"/>
</dbReference>
<keyword evidence="2" id="KW-1185">Reference proteome</keyword>
<dbReference type="InterPro" id="IPR012340">
    <property type="entry name" value="NA-bd_OB-fold"/>
</dbReference>
<name>A0AAV0ME74_9ROSI</name>
<dbReference type="Proteomes" id="UP001154282">
    <property type="component" value="Unassembled WGS sequence"/>
</dbReference>
<evidence type="ECO:0000313" key="1">
    <source>
        <dbReference type="EMBL" id="CAI0444344.1"/>
    </source>
</evidence>
<proteinExistence type="predicted"/>
<feature type="non-terminal residue" evidence="1">
    <location>
        <position position="77"/>
    </location>
</feature>
<sequence>MTTLKTTTARFRIHLRAADTTNAADFVIMDRVADRFFRISAEKLFQDNDQMRGPPPAHLLQIEGMKLKFFIKLTGNN</sequence>
<evidence type="ECO:0000313" key="2">
    <source>
        <dbReference type="Proteomes" id="UP001154282"/>
    </source>
</evidence>
<reference evidence="1" key="1">
    <citation type="submission" date="2022-08" db="EMBL/GenBank/DDBJ databases">
        <authorList>
            <person name="Gutierrez-Valencia J."/>
        </authorList>
    </citation>
    <scope>NUCLEOTIDE SEQUENCE</scope>
</reference>
<comment type="caution">
    <text evidence="1">The sequence shown here is derived from an EMBL/GenBank/DDBJ whole genome shotgun (WGS) entry which is preliminary data.</text>
</comment>
<protein>
    <submittedName>
        <fullName evidence="1">Uncharacterized protein</fullName>
    </submittedName>
</protein>
<dbReference type="Gene3D" id="2.40.50.140">
    <property type="entry name" value="Nucleic acid-binding proteins"/>
    <property type="match status" value="1"/>
</dbReference>